<evidence type="ECO:0000313" key="3">
    <source>
        <dbReference type="Proteomes" id="UP000324222"/>
    </source>
</evidence>
<evidence type="ECO:0000256" key="1">
    <source>
        <dbReference type="SAM" id="MobiDB-lite"/>
    </source>
</evidence>
<protein>
    <submittedName>
        <fullName evidence="2">Uncharacterized protein</fullName>
    </submittedName>
</protein>
<feature type="region of interest" description="Disordered" evidence="1">
    <location>
        <begin position="1"/>
        <end position="36"/>
    </location>
</feature>
<organism evidence="2 3">
    <name type="scientific">Portunus trituberculatus</name>
    <name type="common">Swimming crab</name>
    <name type="synonym">Neptunus trituberculatus</name>
    <dbReference type="NCBI Taxonomy" id="210409"/>
    <lineage>
        <taxon>Eukaryota</taxon>
        <taxon>Metazoa</taxon>
        <taxon>Ecdysozoa</taxon>
        <taxon>Arthropoda</taxon>
        <taxon>Crustacea</taxon>
        <taxon>Multicrustacea</taxon>
        <taxon>Malacostraca</taxon>
        <taxon>Eumalacostraca</taxon>
        <taxon>Eucarida</taxon>
        <taxon>Decapoda</taxon>
        <taxon>Pleocyemata</taxon>
        <taxon>Brachyura</taxon>
        <taxon>Eubrachyura</taxon>
        <taxon>Portunoidea</taxon>
        <taxon>Portunidae</taxon>
        <taxon>Portuninae</taxon>
        <taxon>Portunus</taxon>
    </lineage>
</organism>
<sequence>MMAGGDRGVMVETIERGRGGDGRSGMGGSDGCRIGSSIRSSRLQRFTMTVASSVDLQAVSANKI</sequence>
<comment type="caution">
    <text evidence="2">The sequence shown here is derived from an EMBL/GenBank/DDBJ whole genome shotgun (WGS) entry which is preliminary data.</text>
</comment>
<keyword evidence="3" id="KW-1185">Reference proteome</keyword>
<dbReference type="EMBL" id="VSRR010005760">
    <property type="protein sequence ID" value="MPC43281.1"/>
    <property type="molecule type" value="Genomic_DNA"/>
</dbReference>
<name>A0A5B7F7Z7_PORTR</name>
<accession>A0A5B7F7Z7</accession>
<reference evidence="2 3" key="1">
    <citation type="submission" date="2019-05" db="EMBL/GenBank/DDBJ databases">
        <title>Another draft genome of Portunus trituberculatus and its Hox gene families provides insights of decapod evolution.</title>
        <authorList>
            <person name="Jeong J.-H."/>
            <person name="Song I."/>
            <person name="Kim S."/>
            <person name="Choi T."/>
            <person name="Kim D."/>
            <person name="Ryu S."/>
            <person name="Kim W."/>
        </authorList>
    </citation>
    <scope>NUCLEOTIDE SEQUENCE [LARGE SCALE GENOMIC DNA]</scope>
    <source>
        <tissue evidence="2">Muscle</tissue>
    </source>
</reference>
<gene>
    <name evidence="2" type="ORF">E2C01_036924</name>
</gene>
<evidence type="ECO:0000313" key="2">
    <source>
        <dbReference type="EMBL" id="MPC43281.1"/>
    </source>
</evidence>
<dbReference type="AlphaFoldDB" id="A0A5B7F7Z7"/>
<dbReference type="Proteomes" id="UP000324222">
    <property type="component" value="Unassembled WGS sequence"/>
</dbReference>
<proteinExistence type="predicted"/>